<organism evidence="2 3">
    <name type="scientific">Peredibacter starrii</name>
    <dbReference type="NCBI Taxonomy" id="28202"/>
    <lineage>
        <taxon>Bacteria</taxon>
        <taxon>Pseudomonadati</taxon>
        <taxon>Bdellovibrionota</taxon>
        <taxon>Bacteriovoracia</taxon>
        <taxon>Bacteriovoracales</taxon>
        <taxon>Bacteriovoracaceae</taxon>
        <taxon>Peredibacter</taxon>
    </lineage>
</organism>
<reference evidence="2 3" key="1">
    <citation type="submission" date="2023-11" db="EMBL/GenBank/DDBJ databases">
        <title>Peredibacter starrii A3.12.</title>
        <authorList>
            <person name="Mitchell R.J."/>
        </authorList>
    </citation>
    <scope>NUCLEOTIDE SEQUENCE [LARGE SCALE GENOMIC DNA]</scope>
    <source>
        <strain evidence="2 3">A3.12</strain>
    </source>
</reference>
<keyword evidence="1" id="KW-0732">Signal</keyword>
<dbReference type="Proteomes" id="UP001324634">
    <property type="component" value="Chromosome"/>
</dbReference>
<name>A0AAX4HJ96_9BACT</name>
<evidence type="ECO:0000313" key="3">
    <source>
        <dbReference type="Proteomes" id="UP001324634"/>
    </source>
</evidence>
<keyword evidence="3" id="KW-1185">Reference proteome</keyword>
<feature type="signal peptide" evidence="1">
    <location>
        <begin position="1"/>
        <end position="19"/>
    </location>
</feature>
<dbReference type="AlphaFoldDB" id="A0AAX4HJ96"/>
<proteinExistence type="predicted"/>
<protein>
    <submittedName>
        <fullName evidence="2">Uncharacterized protein</fullName>
    </submittedName>
</protein>
<accession>A0AAX4HJ96</accession>
<evidence type="ECO:0000256" key="1">
    <source>
        <dbReference type="SAM" id="SignalP"/>
    </source>
</evidence>
<dbReference type="RefSeq" id="WP_321389750.1">
    <property type="nucleotide sequence ID" value="NZ_CP139487.1"/>
</dbReference>
<dbReference type="EMBL" id="CP139487">
    <property type="protein sequence ID" value="WPU63297.1"/>
    <property type="molecule type" value="Genomic_DNA"/>
</dbReference>
<dbReference type="KEGG" id="psti:SOO65_11435"/>
<sequence>MYKSLAILGLALISQVAVAGYNCSNGQGVQITVQDKSNQEAIGTLNENGKITSLNGAYSVTNDTLYKIYKYEMMSPEGAKADLTISYKLYEPGGGCNRRNCNNKSFTTMTSKLSFDGKETYLSCDYQ</sequence>
<evidence type="ECO:0000313" key="2">
    <source>
        <dbReference type="EMBL" id="WPU63297.1"/>
    </source>
</evidence>
<gene>
    <name evidence="2" type="ORF">SOO65_11435</name>
</gene>
<feature type="chain" id="PRO_5043556446" evidence="1">
    <location>
        <begin position="20"/>
        <end position="127"/>
    </location>
</feature>